<protein>
    <recommendedName>
        <fullName evidence="3">histidine kinase</fullName>
        <ecNumber evidence="3">2.7.13.3</ecNumber>
    </recommendedName>
</protein>
<dbReference type="SUPFAM" id="SSF158472">
    <property type="entry name" value="HAMP domain-like"/>
    <property type="match status" value="1"/>
</dbReference>
<dbReference type="InterPro" id="IPR005467">
    <property type="entry name" value="His_kinase_dom"/>
</dbReference>
<keyword evidence="7" id="KW-0812">Transmembrane</keyword>
<evidence type="ECO:0000256" key="3">
    <source>
        <dbReference type="ARBA" id="ARBA00012438"/>
    </source>
</evidence>
<evidence type="ECO:0000259" key="11">
    <source>
        <dbReference type="PROSITE" id="PS50885"/>
    </source>
</evidence>
<feature type="domain" description="Histidine kinase" evidence="8">
    <location>
        <begin position="530"/>
        <end position="747"/>
    </location>
</feature>
<dbReference type="SUPFAM" id="SSF55785">
    <property type="entry name" value="PYP-like sensor domain (PAS domain)"/>
    <property type="match status" value="1"/>
</dbReference>
<dbReference type="Pfam" id="PF00512">
    <property type="entry name" value="HisKA"/>
    <property type="match status" value="1"/>
</dbReference>
<dbReference type="PANTHER" id="PTHR43065:SF50">
    <property type="entry name" value="HISTIDINE KINASE"/>
    <property type="match status" value="1"/>
</dbReference>
<dbReference type="PROSITE" id="PS50885">
    <property type="entry name" value="HAMP"/>
    <property type="match status" value="1"/>
</dbReference>
<dbReference type="PROSITE" id="PS50109">
    <property type="entry name" value="HIS_KIN"/>
    <property type="match status" value="1"/>
</dbReference>
<dbReference type="CDD" id="cd06225">
    <property type="entry name" value="HAMP"/>
    <property type="match status" value="1"/>
</dbReference>
<proteinExistence type="predicted"/>
<dbReference type="InterPro" id="IPR000014">
    <property type="entry name" value="PAS"/>
</dbReference>
<feature type="domain" description="PAC" evidence="10">
    <location>
        <begin position="444"/>
        <end position="496"/>
    </location>
</feature>
<dbReference type="SMART" id="SM00304">
    <property type="entry name" value="HAMP"/>
    <property type="match status" value="1"/>
</dbReference>
<dbReference type="CDD" id="cd00130">
    <property type="entry name" value="PAS"/>
    <property type="match status" value="1"/>
</dbReference>
<gene>
    <name evidence="12" type="ORF">APB76_15965</name>
</gene>
<accession>A0A177XXZ0</accession>
<feature type="domain" description="HAMP" evidence="11">
    <location>
        <begin position="320"/>
        <end position="372"/>
    </location>
</feature>
<dbReference type="InterPro" id="IPR004358">
    <property type="entry name" value="Sig_transdc_His_kin-like_C"/>
</dbReference>
<dbReference type="GO" id="GO:0000155">
    <property type="term" value="F:phosphorelay sensor kinase activity"/>
    <property type="evidence" value="ECO:0007669"/>
    <property type="project" value="InterPro"/>
</dbReference>
<keyword evidence="4" id="KW-0597">Phosphoprotein</keyword>
<dbReference type="InterPro" id="IPR003660">
    <property type="entry name" value="HAMP_dom"/>
</dbReference>
<dbReference type="Gene3D" id="3.30.565.10">
    <property type="entry name" value="Histidine kinase-like ATPase, C-terminal domain"/>
    <property type="match status" value="1"/>
</dbReference>
<dbReference type="SUPFAM" id="SSF55874">
    <property type="entry name" value="ATPase domain of HSP90 chaperone/DNA topoisomerase II/histidine kinase"/>
    <property type="match status" value="1"/>
</dbReference>
<dbReference type="Gene3D" id="6.10.340.10">
    <property type="match status" value="1"/>
</dbReference>
<evidence type="ECO:0000313" key="13">
    <source>
        <dbReference type="Proteomes" id="UP000078406"/>
    </source>
</evidence>
<evidence type="ECO:0000313" key="12">
    <source>
        <dbReference type="EMBL" id="OAJ93451.1"/>
    </source>
</evidence>
<evidence type="ECO:0000259" key="10">
    <source>
        <dbReference type="PROSITE" id="PS50113"/>
    </source>
</evidence>
<dbReference type="SMART" id="SM00387">
    <property type="entry name" value="HATPase_c"/>
    <property type="match status" value="1"/>
</dbReference>
<dbReference type="Gene3D" id="1.10.287.130">
    <property type="match status" value="1"/>
</dbReference>
<dbReference type="InterPro" id="IPR036097">
    <property type="entry name" value="HisK_dim/P_sf"/>
</dbReference>
<keyword evidence="7" id="KW-1133">Transmembrane helix</keyword>
<dbReference type="Pfam" id="PF00672">
    <property type="entry name" value="HAMP"/>
    <property type="match status" value="1"/>
</dbReference>
<keyword evidence="6" id="KW-0418">Kinase</keyword>
<keyword evidence="7" id="KW-0472">Membrane</keyword>
<dbReference type="RefSeq" id="WP_054961907.1">
    <property type="nucleotide sequence ID" value="NZ_LLEI02000043.1"/>
</dbReference>
<evidence type="ECO:0000259" key="8">
    <source>
        <dbReference type="PROSITE" id="PS50109"/>
    </source>
</evidence>
<dbReference type="PRINTS" id="PR00344">
    <property type="entry name" value="BCTRLSENSOR"/>
</dbReference>
<dbReference type="GO" id="GO:0016020">
    <property type="term" value="C:membrane"/>
    <property type="evidence" value="ECO:0007669"/>
    <property type="project" value="UniProtKB-SubCell"/>
</dbReference>
<evidence type="ECO:0000256" key="5">
    <source>
        <dbReference type="ARBA" id="ARBA00022679"/>
    </source>
</evidence>
<dbReference type="SMART" id="SM00086">
    <property type="entry name" value="PAC"/>
    <property type="match status" value="1"/>
</dbReference>
<sequence>MKFANKITLSIVVVSIIGVPALVVGTFYSARELLKNNIANSYLQIAQHQMHSIDRVLYTALRDIKMIAEDENLQDLMQEEWQSTQTFPELIATDWDERTFLTGPWDQLMLVDSFGRILISTDKRAIGRSIEDYPPSNTAFKHTIEGTDYYSDQVLPGEGQRETVIFSAPIRANRGDSTIIGAVIGHFAWPVVAQILDEIAPPVIVDLVNSEGSVIARSNPLLNERSIDRQDATNEFIEAFGKSSKQAGVNNDNNHEYGALLVVFADQNGLFGYKGSGWKLTLKVPLKKALAPVNALARHVTVLTVVVMLCVITVLYFVGRLLARPVERLTETIEEVSRGNLSVQADIDTRDEVGTLAISFNKMTEILQRTTVSKDYVDNILKTMPGALFVINPNGVIARANEAALTLLGYQEQALVGQPFSTVVCDPYGKHLEVNDLIRDGVIASNEQRYLDKGRNSIPVLLSGSVMRDDEGRVRNIICIATDIRDRLIYEEKLRKSTSELESTNQALSLAKNQLIHSAKMASIGELSAGLAHEINQPLGAIQLNAELIFSIAEEEEVISREAITPIYTKITGQIQRITKIVQHLRTFSRDEQSVEMEPTDIRLMIEESLILFSQRLRLSNIVLHQDISTVLPSVECCKIQIEQVLTNLLSNAEHAVSKEKNKVIWIRAYTENDCVIIEVEDTGHGISSDNLSRVFDPFFTTKGVGEGTGLGMSISYGIACSHNGRLSVESKLGIGTTFTLSLPIQQNVNVHIDRGKSTVTMGAS</sequence>
<dbReference type="InterPro" id="IPR035965">
    <property type="entry name" value="PAS-like_dom_sf"/>
</dbReference>
<dbReference type="PROSITE" id="PS50112">
    <property type="entry name" value="PAS"/>
    <property type="match status" value="1"/>
</dbReference>
<dbReference type="InterPro" id="IPR003594">
    <property type="entry name" value="HATPase_dom"/>
</dbReference>
<comment type="caution">
    <text evidence="12">The sequence shown here is derived from an EMBL/GenBank/DDBJ whole genome shotgun (WGS) entry which is preliminary data.</text>
</comment>
<dbReference type="Gene3D" id="3.30.450.20">
    <property type="entry name" value="PAS domain"/>
    <property type="match status" value="1"/>
</dbReference>
<dbReference type="AlphaFoldDB" id="A0A177XXZ0"/>
<dbReference type="SUPFAM" id="SSF47384">
    <property type="entry name" value="Homodimeric domain of signal transducing histidine kinase"/>
    <property type="match status" value="1"/>
</dbReference>
<dbReference type="PANTHER" id="PTHR43065">
    <property type="entry name" value="SENSOR HISTIDINE KINASE"/>
    <property type="match status" value="1"/>
</dbReference>
<dbReference type="EMBL" id="LLEI02000043">
    <property type="protein sequence ID" value="OAJ93451.1"/>
    <property type="molecule type" value="Genomic_DNA"/>
</dbReference>
<comment type="subcellular location">
    <subcellularLocation>
        <location evidence="2">Membrane</location>
    </subcellularLocation>
</comment>
<reference evidence="12 13" key="1">
    <citation type="journal article" date="2016" name="Syst. Appl. Microbiol.">
        <title>Vibrio bivalvicida sp. nov., a novel larval pathogen for bivalve molluscs reared in a hatchery.</title>
        <authorList>
            <person name="Dubert J."/>
            <person name="Romalde J.L."/>
            <person name="Prado S."/>
            <person name="Barja J.L."/>
        </authorList>
    </citation>
    <scope>NUCLEOTIDE SEQUENCE [LARGE SCALE GENOMIC DNA]</scope>
    <source>
        <strain evidence="12 13">605</strain>
    </source>
</reference>
<dbReference type="Pfam" id="PF13426">
    <property type="entry name" value="PAS_9"/>
    <property type="match status" value="1"/>
</dbReference>
<evidence type="ECO:0000259" key="9">
    <source>
        <dbReference type="PROSITE" id="PS50112"/>
    </source>
</evidence>
<dbReference type="CDD" id="cd00082">
    <property type="entry name" value="HisKA"/>
    <property type="match status" value="1"/>
</dbReference>
<dbReference type="EC" id="2.7.13.3" evidence="3"/>
<dbReference type="InterPro" id="IPR003661">
    <property type="entry name" value="HisK_dim/P_dom"/>
</dbReference>
<dbReference type="InterPro" id="IPR000700">
    <property type="entry name" value="PAS-assoc_C"/>
</dbReference>
<evidence type="ECO:0000256" key="1">
    <source>
        <dbReference type="ARBA" id="ARBA00000085"/>
    </source>
</evidence>
<feature type="transmembrane region" description="Helical" evidence="7">
    <location>
        <begin position="7"/>
        <end position="28"/>
    </location>
</feature>
<dbReference type="PROSITE" id="PS50113">
    <property type="entry name" value="PAC"/>
    <property type="match status" value="1"/>
</dbReference>
<dbReference type="Pfam" id="PF02518">
    <property type="entry name" value="HATPase_c"/>
    <property type="match status" value="1"/>
</dbReference>
<dbReference type="NCBIfam" id="TIGR00229">
    <property type="entry name" value="sensory_box"/>
    <property type="match status" value="1"/>
</dbReference>
<dbReference type="SMART" id="SM00091">
    <property type="entry name" value="PAS"/>
    <property type="match status" value="1"/>
</dbReference>
<evidence type="ECO:0000256" key="7">
    <source>
        <dbReference type="SAM" id="Phobius"/>
    </source>
</evidence>
<name>A0A177XXZ0_9VIBR</name>
<evidence type="ECO:0000256" key="4">
    <source>
        <dbReference type="ARBA" id="ARBA00022553"/>
    </source>
</evidence>
<evidence type="ECO:0000256" key="6">
    <source>
        <dbReference type="ARBA" id="ARBA00022777"/>
    </source>
</evidence>
<organism evidence="12 13">
    <name type="scientific">Vibrio bivalvicida</name>
    <dbReference type="NCBI Taxonomy" id="1276888"/>
    <lineage>
        <taxon>Bacteria</taxon>
        <taxon>Pseudomonadati</taxon>
        <taxon>Pseudomonadota</taxon>
        <taxon>Gammaproteobacteria</taxon>
        <taxon>Vibrionales</taxon>
        <taxon>Vibrionaceae</taxon>
        <taxon>Vibrio</taxon>
        <taxon>Vibrio oreintalis group</taxon>
    </lineage>
</organism>
<keyword evidence="5" id="KW-0808">Transferase</keyword>
<dbReference type="InterPro" id="IPR036890">
    <property type="entry name" value="HATPase_C_sf"/>
</dbReference>
<dbReference type="InterPro" id="IPR001610">
    <property type="entry name" value="PAC"/>
</dbReference>
<dbReference type="SMART" id="SM00388">
    <property type="entry name" value="HisKA"/>
    <property type="match status" value="1"/>
</dbReference>
<dbReference type="Proteomes" id="UP000078406">
    <property type="component" value="Unassembled WGS sequence"/>
</dbReference>
<comment type="catalytic activity">
    <reaction evidence="1">
        <text>ATP + protein L-histidine = ADP + protein N-phospho-L-histidine.</text>
        <dbReference type="EC" id="2.7.13.3"/>
    </reaction>
</comment>
<evidence type="ECO:0000256" key="2">
    <source>
        <dbReference type="ARBA" id="ARBA00004370"/>
    </source>
</evidence>
<feature type="domain" description="PAS" evidence="9">
    <location>
        <begin position="373"/>
        <end position="418"/>
    </location>
</feature>